<dbReference type="Proteomes" id="UP000008064">
    <property type="component" value="Unassembled WGS sequence"/>
</dbReference>
<accession>F8NL87</accession>
<dbReference type="OrthoDB" id="433924at2759"/>
<sequence length="547" mass="61617">MPAELSAPLPQTTLETTVDEPAPPRSLTAAKLPPLKKIPKKWRWTGELFADVSRGKADRLGEVELTDATDAQPGGARFSILLDALNSLRIRRLYDESDLNMILPACGPVHQFGKLGPTDTQDKDAMKALVRYMDVKQQVTFIKLSLDDAEVAMLILFPPTLRDPCDRLAVPAHLTVRGSRESDRLIVVLVPFVLTSAKYKAHEVGMPIDAILRRLPNIDGTDPDGLERRYRSLVSKQYFYRATNILQISQELRDFMSSRSPRPYCIWSSVEDGSSSFTVEANLLKAVLEKCGAPDVGYSAEARVVFVHNGALSTLHKLPALAERRGQRSEVRFFTFGTHETVSPDRWGVREIYPIGGIITFTPSALLNDPFGVYELMTKVTNHPLWECYLLPSVLGFYCQILRGDHESDLSLLSPFLKLVEDGSVAPLWSPPSPGRSFLQGQASWVDWLLETQSQPFPDMLESCVRVFKQKYSDIPVSDQLLNMEAEIAKDMCSMQTQPSIADEYRRFVVIKAPSETHIGWDHEALEWYTADDFDFKDDYFLKEEIE</sequence>
<evidence type="ECO:0000313" key="2">
    <source>
        <dbReference type="EMBL" id="EGO28903.1"/>
    </source>
</evidence>
<reference evidence="2" key="1">
    <citation type="submission" date="2011-04" db="EMBL/GenBank/DDBJ databases">
        <title>Evolution of plant cell wall degrading machinery underlies the functional diversity of forest fungi.</title>
        <authorList>
            <consortium name="US DOE Joint Genome Institute (JGI-PGF)"/>
            <person name="Eastwood D.C."/>
            <person name="Floudas D."/>
            <person name="Binder M."/>
            <person name="Majcherczyk A."/>
            <person name="Schneider P."/>
            <person name="Aerts A."/>
            <person name="Asiegbu F.O."/>
            <person name="Baker S.E."/>
            <person name="Barry K."/>
            <person name="Bendiksby M."/>
            <person name="Blumentritt M."/>
            <person name="Coutinho P.M."/>
            <person name="Cullen D."/>
            <person name="Cullen D."/>
            <person name="Gathman A."/>
            <person name="Goodell B."/>
            <person name="Henrissat B."/>
            <person name="Ihrmark K."/>
            <person name="Kauserud H."/>
            <person name="Kohler A."/>
            <person name="LaButti K."/>
            <person name="Lapidus A."/>
            <person name="Lavin J.L."/>
            <person name="Lee Y.-H."/>
            <person name="Lindquist E."/>
            <person name="Lilly W."/>
            <person name="Lucas S."/>
            <person name="Morin E."/>
            <person name="Murat C."/>
            <person name="Oguiza J.A."/>
            <person name="Park J."/>
            <person name="Pisabarro A.G."/>
            <person name="Riley R."/>
            <person name="Rosling A."/>
            <person name="Salamov A."/>
            <person name="Schmidt O."/>
            <person name="Schmutz J."/>
            <person name="Skrede I."/>
            <person name="Stenlid J."/>
            <person name="Wiebenga A."/>
            <person name="Xie X."/>
            <person name="Kues U."/>
            <person name="Hibbett D.S."/>
            <person name="Hoffmeister D."/>
            <person name="Hogberg N."/>
            <person name="Martin F."/>
            <person name="Grigoriev I.V."/>
            <person name="Watkinson S.C."/>
        </authorList>
    </citation>
    <scope>NUCLEOTIDE SEQUENCE</scope>
    <source>
        <strain evidence="2">S7.9</strain>
    </source>
</reference>
<dbReference type="GeneID" id="18813183"/>
<dbReference type="AlphaFoldDB" id="F8NL87"/>
<name>F8NL87_SERL9</name>
<proteinExistence type="predicted"/>
<protein>
    <submittedName>
        <fullName evidence="2">Uncharacterized protein</fullName>
    </submittedName>
</protein>
<gene>
    <name evidence="2" type="ORF">SERLADRAFT_413593</name>
</gene>
<dbReference type="KEGG" id="sla:SERLADRAFT_413593"/>
<dbReference type="HOGENOM" id="CLU_020221_0_0_1"/>
<feature type="region of interest" description="Disordered" evidence="1">
    <location>
        <begin position="1"/>
        <end position="28"/>
    </location>
</feature>
<dbReference type="RefSeq" id="XP_007315102.1">
    <property type="nucleotide sequence ID" value="XM_007315040.1"/>
</dbReference>
<organism>
    <name type="scientific">Serpula lacrymans var. lacrymans (strain S7.9)</name>
    <name type="common">Dry rot fungus</name>
    <dbReference type="NCBI Taxonomy" id="578457"/>
    <lineage>
        <taxon>Eukaryota</taxon>
        <taxon>Fungi</taxon>
        <taxon>Dikarya</taxon>
        <taxon>Basidiomycota</taxon>
        <taxon>Agaricomycotina</taxon>
        <taxon>Agaricomycetes</taxon>
        <taxon>Agaricomycetidae</taxon>
        <taxon>Boletales</taxon>
        <taxon>Coniophorineae</taxon>
        <taxon>Serpulaceae</taxon>
        <taxon>Serpula</taxon>
    </lineage>
</organism>
<dbReference type="EMBL" id="GL945430">
    <property type="protein sequence ID" value="EGO28903.1"/>
    <property type="molecule type" value="Genomic_DNA"/>
</dbReference>
<evidence type="ECO:0000256" key="1">
    <source>
        <dbReference type="SAM" id="MobiDB-lite"/>
    </source>
</evidence>